<comment type="caution">
    <text evidence="1">The sequence shown here is derived from an EMBL/GenBank/DDBJ whole genome shotgun (WGS) entry which is preliminary data.</text>
</comment>
<keyword evidence="2" id="KW-1185">Reference proteome</keyword>
<name>A0ACB7P710_9PEZI</name>
<reference evidence="1 2" key="1">
    <citation type="journal article" date="2021" name="Nat. Commun.">
        <title>Genetic determinants of endophytism in the Arabidopsis root mycobiome.</title>
        <authorList>
            <person name="Mesny F."/>
            <person name="Miyauchi S."/>
            <person name="Thiergart T."/>
            <person name="Pickel B."/>
            <person name="Atanasova L."/>
            <person name="Karlsson M."/>
            <person name="Huettel B."/>
            <person name="Barry K.W."/>
            <person name="Haridas S."/>
            <person name="Chen C."/>
            <person name="Bauer D."/>
            <person name="Andreopoulos W."/>
            <person name="Pangilinan J."/>
            <person name="LaButti K."/>
            <person name="Riley R."/>
            <person name="Lipzen A."/>
            <person name="Clum A."/>
            <person name="Drula E."/>
            <person name="Henrissat B."/>
            <person name="Kohler A."/>
            <person name="Grigoriev I.V."/>
            <person name="Martin F.M."/>
            <person name="Hacquard S."/>
        </authorList>
    </citation>
    <scope>NUCLEOTIDE SEQUENCE [LARGE SCALE GENOMIC DNA]</scope>
    <source>
        <strain evidence="1 2">MPI-SDFR-AT-0079</strain>
    </source>
</reference>
<gene>
    <name evidence="1" type="ORF">F5144DRAFT_548112</name>
</gene>
<protein>
    <submittedName>
        <fullName evidence="1">Uncharacterized protein</fullName>
    </submittedName>
</protein>
<accession>A0ACB7P710</accession>
<evidence type="ECO:0000313" key="2">
    <source>
        <dbReference type="Proteomes" id="UP000724584"/>
    </source>
</evidence>
<sequence length="293" mass="32005">MTYFQTASAQVASSRDVSSHAVSPEGQPKTPDPKAKSMAQGVAARTFLIAFLVTATGLFLLLLLAHWFFVIRRRKLWRQTQKNDDEEKNLNGGTTPSTAFDAVPLKGPPQPIYQPSTIALDRDPTLRWRLRSKRSPHHPPRGLQPSCHVTPKLGPTTMDATVAGVAGAVSTPFRPVRPPPQNPGPRLSLWPTTLEAETAERTRAENLARARRTVSAHPRNSTDRVYAGILADPLERRRTWSSPPPPDREDAGWPLLPTASAAAAAVARAPPSPRPSSPEPPWPPSRRDGYYGG</sequence>
<proteinExistence type="predicted"/>
<dbReference type="EMBL" id="JAGIZQ010000004">
    <property type="protein sequence ID" value="KAH6632105.1"/>
    <property type="molecule type" value="Genomic_DNA"/>
</dbReference>
<evidence type="ECO:0000313" key="1">
    <source>
        <dbReference type="EMBL" id="KAH6632105.1"/>
    </source>
</evidence>
<dbReference type="Proteomes" id="UP000724584">
    <property type="component" value="Unassembled WGS sequence"/>
</dbReference>
<organism evidence="1 2">
    <name type="scientific">Chaetomium tenue</name>
    <dbReference type="NCBI Taxonomy" id="1854479"/>
    <lineage>
        <taxon>Eukaryota</taxon>
        <taxon>Fungi</taxon>
        <taxon>Dikarya</taxon>
        <taxon>Ascomycota</taxon>
        <taxon>Pezizomycotina</taxon>
        <taxon>Sordariomycetes</taxon>
        <taxon>Sordariomycetidae</taxon>
        <taxon>Sordariales</taxon>
        <taxon>Chaetomiaceae</taxon>
        <taxon>Chaetomium</taxon>
    </lineage>
</organism>